<evidence type="ECO:0000256" key="3">
    <source>
        <dbReference type="ARBA" id="ARBA00013229"/>
    </source>
</evidence>
<keyword evidence="9" id="KW-1185">Reference proteome</keyword>
<reference evidence="9" key="1">
    <citation type="journal article" date="2017" name="Nat. Ecol. Evol.">
        <title>Genome expansion and lineage-specific genetic innovations in the forest pathogenic fungi Armillaria.</title>
        <authorList>
            <person name="Sipos G."/>
            <person name="Prasanna A.N."/>
            <person name="Walter M.C."/>
            <person name="O'Connor E."/>
            <person name="Balint B."/>
            <person name="Krizsan K."/>
            <person name="Kiss B."/>
            <person name="Hess J."/>
            <person name="Varga T."/>
            <person name="Slot J."/>
            <person name="Riley R."/>
            <person name="Boka B."/>
            <person name="Rigling D."/>
            <person name="Barry K."/>
            <person name="Lee J."/>
            <person name="Mihaltcheva S."/>
            <person name="LaButti K."/>
            <person name="Lipzen A."/>
            <person name="Waldron R."/>
            <person name="Moloney N.M."/>
            <person name="Sperisen C."/>
            <person name="Kredics L."/>
            <person name="Vagvoelgyi C."/>
            <person name="Patrignani A."/>
            <person name="Fitzpatrick D."/>
            <person name="Nagy I."/>
            <person name="Doyle S."/>
            <person name="Anderson J.B."/>
            <person name="Grigoriev I.V."/>
            <person name="Gueldener U."/>
            <person name="Muensterkoetter M."/>
            <person name="Nagy L.G."/>
        </authorList>
    </citation>
    <scope>NUCLEOTIDE SEQUENCE [LARGE SCALE GENOMIC DNA]</scope>
    <source>
        <strain evidence="9">C18/9</strain>
    </source>
</reference>
<feature type="domain" description="Pectinesterase catalytic" evidence="7">
    <location>
        <begin position="64"/>
        <end position="300"/>
    </location>
</feature>
<evidence type="ECO:0000259" key="7">
    <source>
        <dbReference type="Pfam" id="PF01095"/>
    </source>
</evidence>
<evidence type="ECO:0000256" key="6">
    <source>
        <dbReference type="SAM" id="SignalP"/>
    </source>
</evidence>
<evidence type="ECO:0000256" key="5">
    <source>
        <dbReference type="ARBA" id="ARBA00023085"/>
    </source>
</evidence>
<proteinExistence type="inferred from homology"/>
<dbReference type="InterPro" id="IPR012334">
    <property type="entry name" value="Pectin_lyas_fold"/>
</dbReference>
<dbReference type="OMA" id="WARMLTD"/>
<dbReference type="Gene3D" id="2.160.20.10">
    <property type="entry name" value="Single-stranded right-handed beta-helix, Pectin lyase-like"/>
    <property type="match status" value="1"/>
</dbReference>
<keyword evidence="4" id="KW-0378">Hydrolase</keyword>
<sequence>MLSKVFTAIFCAQAAWAYSSPPSGAITVGSSGTYSTLSKALADTSSSASSPIALLRARSLINFQVYFIYSGTYTGQTLISRSNIKIYGQTSTADSYTGNTVTLTNSLGADDAGSNDASGTVRVHGSNVALYNLNIVNSRGEDQAIALSVQATQFGGYGLKIVGYQDTLLANVGYEFIANSYIEGNTDFIFGQTASLWITGSVIHTLGYGWITASGRSSSDSNWYVIDNSEISGTGDAYLGRPWQSYARVVFQKSYLHSNVPAAGWSIWNTGDERTGHVTFAEYGNSGAGADTSSRASFSEVLSSAVTISTVLGSTSWIDSDFL</sequence>
<dbReference type="InterPro" id="IPR000070">
    <property type="entry name" value="Pectinesterase_cat"/>
</dbReference>
<dbReference type="GO" id="GO:0042545">
    <property type="term" value="P:cell wall modification"/>
    <property type="evidence" value="ECO:0007669"/>
    <property type="project" value="InterPro"/>
</dbReference>
<dbReference type="GO" id="GO:0030599">
    <property type="term" value="F:pectinesterase activity"/>
    <property type="evidence" value="ECO:0007669"/>
    <property type="project" value="UniProtKB-EC"/>
</dbReference>
<gene>
    <name evidence="8" type="ORF">ARMOST_12730</name>
</gene>
<dbReference type="PANTHER" id="PTHR31321:SF127">
    <property type="entry name" value="PECTINESTERASE"/>
    <property type="match status" value="1"/>
</dbReference>
<dbReference type="Proteomes" id="UP000219338">
    <property type="component" value="Unassembled WGS sequence"/>
</dbReference>
<accession>A0A284RKR9</accession>
<comment type="pathway">
    <text evidence="1">Glycan metabolism; pectin degradation; 2-dehydro-3-deoxy-D-gluconate from pectin: step 1/5.</text>
</comment>
<protein>
    <recommendedName>
        <fullName evidence="3">pectinesterase</fullName>
        <ecNumber evidence="3">3.1.1.11</ecNumber>
    </recommendedName>
</protein>
<organism evidence="8 9">
    <name type="scientific">Armillaria ostoyae</name>
    <name type="common">Armillaria root rot fungus</name>
    <dbReference type="NCBI Taxonomy" id="47428"/>
    <lineage>
        <taxon>Eukaryota</taxon>
        <taxon>Fungi</taxon>
        <taxon>Dikarya</taxon>
        <taxon>Basidiomycota</taxon>
        <taxon>Agaricomycotina</taxon>
        <taxon>Agaricomycetes</taxon>
        <taxon>Agaricomycetidae</taxon>
        <taxon>Agaricales</taxon>
        <taxon>Marasmiineae</taxon>
        <taxon>Physalacriaceae</taxon>
        <taxon>Armillaria</taxon>
    </lineage>
</organism>
<evidence type="ECO:0000256" key="1">
    <source>
        <dbReference type="ARBA" id="ARBA00005184"/>
    </source>
</evidence>
<feature type="signal peptide" evidence="6">
    <location>
        <begin position="1"/>
        <end position="17"/>
    </location>
</feature>
<dbReference type="EC" id="3.1.1.11" evidence="3"/>
<evidence type="ECO:0000313" key="8">
    <source>
        <dbReference type="EMBL" id="SJL09352.1"/>
    </source>
</evidence>
<evidence type="ECO:0000313" key="9">
    <source>
        <dbReference type="Proteomes" id="UP000219338"/>
    </source>
</evidence>
<dbReference type="GO" id="GO:0045490">
    <property type="term" value="P:pectin catabolic process"/>
    <property type="evidence" value="ECO:0007669"/>
    <property type="project" value="UniProtKB-UniPathway"/>
</dbReference>
<feature type="chain" id="PRO_5012086205" description="pectinesterase" evidence="6">
    <location>
        <begin position="18"/>
        <end position="323"/>
    </location>
</feature>
<keyword evidence="5" id="KW-0063">Aspartyl esterase</keyword>
<dbReference type="AlphaFoldDB" id="A0A284RKR9"/>
<dbReference type="Pfam" id="PF01095">
    <property type="entry name" value="Pectinesterase"/>
    <property type="match status" value="1"/>
</dbReference>
<dbReference type="STRING" id="47428.A0A284RKR9"/>
<name>A0A284RKR9_ARMOS</name>
<comment type="similarity">
    <text evidence="2">Belongs to the pectinesterase family.</text>
</comment>
<dbReference type="InterPro" id="IPR011050">
    <property type="entry name" value="Pectin_lyase_fold/virulence"/>
</dbReference>
<dbReference type="OrthoDB" id="2019149at2759"/>
<evidence type="ECO:0000256" key="4">
    <source>
        <dbReference type="ARBA" id="ARBA00022801"/>
    </source>
</evidence>
<dbReference type="EMBL" id="FUEG01000010">
    <property type="protein sequence ID" value="SJL09352.1"/>
    <property type="molecule type" value="Genomic_DNA"/>
</dbReference>
<dbReference type="PANTHER" id="PTHR31321">
    <property type="entry name" value="ACYL-COA THIOESTER HYDROLASE YBHC-RELATED"/>
    <property type="match status" value="1"/>
</dbReference>
<dbReference type="UniPathway" id="UPA00545">
    <property type="reaction ID" value="UER00823"/>
</dbReference>
<keyword evidence="6" id="KW-0732">Signal</keyword>
<dbReference type="SUPFAM" id="SSF51126">
    <property type="entry name" value="Pectin lyase-like"/>
    <property type="match status" value="1"/>
</dbReference>
<evidence type="ECO:0000256" key="2">
    <source>
        <dbReference type="ARBA" id="ARBA00008891"/>
    </source>
</evidence>